<dbReference type="InterPro" id="IPR012337">
    <property type="entry name" value="RNaseH-like_sf"/>
</dbReference>
<dbReference type="AlphaFoldDB" id="A0A0M0L613"/>
<dbReference type="GO" id="GO:0005829">
    <property type="term" value="C:cytosol"/>
    <property type="evidence" value="ECO:0007669"/>
    <property type="project" value="TreeGrafter"/>
</dbReference>
<dbReference type="Proteomes" id="UP000037558">
    <property type="component" value="Unassembled WGS sequence"/>
</dbReference>
<dbReference type="Gene3D" id="3.30.420.10">
    <property type="entry name" value="Ribonuclease H-like superfamily/Ribonuclease H"/>
    <property type="match status" value="1"/>
</dbReference>
<dbReference type="CDD" id="cd06127">
    <property type="entry name" value="DEDDh"/>
    <property type="match status" value="1"/>
</dbReference>
<reference evidence="6" key="1">
    <citation type="submission" date="2015-08" db="EMBL/GenBank/DDBJ databases">
        <title>Fjat-14210 dsm16467.</title>
        <authorList>
            <person name="Liu B."/>
            <person name="Wang J."/>
            <person name="Zhu Y."/>
            <person name="Liu G."/>
            <person name="Chen Q."/>
            <person name="Chen Z."/>
            <person name="Lan J."/>
            <person name="Che J."/>
            <person name="Ge C."/>
            <person name="Shi H."/>
            <person name="Pan Z."/>
            <person name="Liu X."/>
        </authorList>
    </citation>
    <scope>NUCLEOTIDE SEQUENCE [LARGE SCALE GENOMIC DNA]</scope>
    <source>
        <strain evidence="6">DSM 16467</strain>
    </source>
</reference>
<dbReference type="OrthoDB" id="9803913at2"/>
<keyword evidence="1" id="KW-0540">Nuclease</keyword>
<name>A0A0M0L613_9BACI</name>
<accession>A0A0M0L613</accession>
<gene>
    <name evidence="5" type="ORF">AMD01_11880</name>
</gene>
<dbReference type="GO" id="GO:0045004">
    <property type="term" value="P:DNA replication proofreading"/>
    <property type="evidence" value="ECO:0007669"/>
    <property type="project" value="TreeGrafter"/>
</dbReference>
<dbReference type="GO" id="GO:0008408">
    <property type="term" value="F:3'-5' exonuclease activity"/>
    <property type="evidence" value="ECO:0007669"/>
    <property type="project" value="TreeGrafter"/>
</dbReference>
<proteinExistence type="predicted"/>
<dbReference type="FunFam" id="3.30.420.10:FF:000045">
    <property type="entry name" value="3'-5' exonuclease DinG"/>
    <property type="match status" value="1"/>
</dbReference>
<dbReference type="STRING" id="284581.AMD01_11880"/>
<dbReference type="InterPro" id="IPR013520">
    <property type="entry name" value="Ribonucl_H"/>
</dbReference>
<evidence type="ECO:0000313" key="5">
    <source>
        <dbReference type="EMBL" id="KOO46515.1"/>
    </source>
</evidence>
<evidence type="ECO:0000256" key="1">
    <source>
        <dbReference type="ARBA" id="ARBA00022722"/>
    </source>
</evidence>
<keyword evidence="6" id="KW-1185">Reference proteome</keyword>
<protein>
    <submittedName>
        <fullName evidence="5">Exonuclease</fullName>
    </submittedName>
</protein>
<organism evidence="5 6">
    <name type="scientific">Priestia koreensis</name>
    <dbReference type="NCBI Taxonomy" id="284581"/>
    <lineage>
        <taxon>Bacteria</taxon>
        <taxon>Bacillati</taxon>
        <taxon>Bacillota</taxon>
        <taxon>Bacilli</taxon>
        <taxon>Bacillales</taxon>
        <taxon>Bacillaceae</taxon>
        <taxon>Priestia</taxon>
    </lineage>
</organism>
<dbReference type="PANTHER" id="PTHR30231:SF37">
    <property type="entry name" value="EXODEOXYRIBONUCLEASE 10"/>
    <property type="match status" value="1"/>
</dbReference>
<evidence type="ECO:0000259" key="4">
    <source>
        <dbReference type="SMART" id="SM00479"/>
    </source>
</evidence>
<dbReference type="SMART" id="SM00479">
    <property type="entry name" value="EXOIII"/>
    <property type="match status" value="1"/>
</dbReference>
<dbReference type="PATRIC" id="fig|284581.3.peg.2493"/>
<dbReference type="EMBL" id="LILC01000013">
    <property type="protein sequence ID" value="KOO46515.1"/>
    <property type="molecule type" value="Genomic_DNA"/>
</dbReference>
<dbReference type="GO" id="GO:0003676">
    <property type="term" value="F:nucleic acid binding"/>
    <property type="evidence" value="ECO:0007669"/>
    <property type="project" value="InterPro"/>
</dbReference>
<keyword evidence="2" id="KW-0378">Hydrolase</keyword>
<dbReference type="SUPFAM" id="SSF53098">
    <property type="entry name" value="Ribonuclease H-like"/>
    <property type="match status" value="1"/>
</dbReference>
<dbReference type="InterPro" id="IPR036397">
    <property type="entry name" value="RNaseH_sf"/>
</dbReference>
<comment type="caution">
    <text evidence="5">The sequence shown here is derived from an EMBL/GenBank/DDBJ whole genome shotgun (WGS) entry which is preliminary data.</text>
</comment>
<evidence type="ECO:0000256" key="2">
    <source>
        <dbReference type="ARBA" id="ARBA00022801"/>
    </source>
</evidence>
<dbReference type="Pfam" id="PF00929">
    <property type="entry name" value="RNase_T"/>
    <property type="match status" value="1"/>
</dbReference>
<evidence type="ECO:0000313" key="6">
    <source>
        <dbReference type="Proteomes" id="UP000037558"/>
    </source>
</evidence>
<dbReference type="PANTHER" id="PTHR30231">
    <property type="entry name" value="DNA POLYMERASE III SUBUNIT EPSILON"/>
    <property type="match status" value="1"/>
</dbReference>
<dbReference type="RefSeq" id="WP_053401610.1">
    <property type="nucleotide sequence ID" value="NZ_LILC01000013.1"/>
</dbReference>
<keyword evidence="3 5" id="KW-0269">Exonuclease</keyword>
<evidence type="ECO:0000256" key="3">
    <source>
        <dbReference type="ARBA" id="ARBA00022839"/>
    </source>
</evidence>
<feature type="domain" description="Exonuclease" evidence="4">
    <location>
        <begin position="7"/>
        <end position="174"/>
    </location>
</feature>
<sequence>MTNDRKYAAIVDVETTGLSAYSSDIIELAAILFSYDPNTGEVFQVIDEYCGFQMPSAPINSHITRLTGITNEMVHNQHLDDDKIRDIFRSASGIIAHNASFDRSFLIQRYPELADKPWHCSMRSVKWKEYGFFNKKLTTLLDGHNISREHAHRALDDVQATLDLLQKKNPSGQPYLFEVMKRKMGKPASSKPKASYSRRSY</sequence>